<dbReference type="AlphaFoldDB" id="A0A8I1EMR2"/>
<evidence type="ECO:0000313" key="1">
    <source>
        <dbReference type="EMBL" id="MBI6888361.1"/>
    </source>
</evidence>
<name>A0A8I1EMR2_PSEPU</name>
<sequence>MNNEYVHDEGMRLTFTPAEFDVLCSQARKHKMPVRKFVSWMVKCFINSVPTEDTDRAK</sequence>
<dbReference type="RefSeq" id="WP_198748336.1">
    <property type="nucleotide sequence ID" value="NZ_JAEHTE010000078.1"/>
</dbReference>
<accession>A0A8I1EMR2</accession>
<proteinExistence type="predicted"/>
<reference evidence="1" key="1">
    <citation type="submission" date="2020-12" db="EMBL/GenBank/DDBJ databases">
        <title>Enhanced detection system for hospital associated transmission using whole genome sequencing surveillance.</title>
        <authorList>
            <person name="Harrison L.H."/>
            <person name="Van Tyne D."/>
            <person name="Marsh J.W."/>
            <person name="Griffith M.P."/>
            <person name="Snyder D.J."/>
            <person name="Cooper V.S."/>
            <person name="Mustapha M."/>
        </authorList>
    </citation>
    <scope>NUCLEOTIDE SEQUENCE</scope>
    <source>
        <strain evidence="1">PSB00042</strain>
    </source>
</reference>
<protein>
    <submittedName>
        <fullName evidence="1">Uncharacterized protein</fullName>
    </submittedName>
</protein>
<organism evidence="1 2">
    <name type="scientific">Pseudomonas putida</name>
    <name type="common">Arthrobacter siderocapsulatus</name>
    <dbReference type="NCBI Taxonomy" id="303"/>
    <lineage>
        <taxon>Bacteria</taxon>
        <taxon>Pseudomonadati</taxon>
        <taxon>Pseudomonadota</taxon>
        <taxon>Gammaproteobacteria</taxon>
        <taxon>Pseudomonadales</taxon>
        <taxon>Pseudomonadaceae</taxon>
        <taxon>Pseudomonas</taxon>
    </lineage>
</organism>
<evidence type="ECO:0000313" key="2">
    <source>
        <dbReference type="Proteomes" id="UP000637061"/>
    </source>
</evidence>
<comment type="caution">
    <text evidence="1">The sequence shown here is derived from an EMBL/GenBank/DDBJ whole genome shotgun (WGS) entry which is preliminary data.</text>
</comment>
<dbReference type="Proteomes" id="UP000637061">
    <property type="component" value="Unassembled WGS sequence"/>
</dbReference>
<gene>
    <name evidence="1" type="ORF">JEU22_31065</name>
</gene>
<dbReference type="EMBL" id="JAEHTE010000078">
    <property type="protein sequence ID" value="MBI6888361.1"/>
    <property type="molecule type" value="Genomic_DNA"/>
</dbReference>